<name>A0ABU0IPC3_9CAUL</name>
<evidence type="ECO:0000256" key="1">
    <source>
        <dbReference type="SAM" id="SignalP"/>
    </source>
</evidence>
<protein>
    <recommendedName>
        <fullName evidence="4">Bacterial Ig domain-containing protein</fullName>
    </recommendedName>
</protein>
<evidence type="ECO:0008006" key="4">
    <source>
        <dbReference type="Google" id="ProtNLM"/>
    </source>
</evidence>
<gene>
    <name evidence="2" type="ORF">QO010_001623</name>
</gene>
<organism evidence="2 3">
    <name type="scientific">Caulobacter ginsengisoli</name>
    <dbReference type="NCBI Taxonomy" id="400775"/>
    <lineage>
        <taxon>Bacteria</taxon>
        <taxon>Pseudomonadati</taxon>
        <taxon>Pseudomonadota</taxon>
        <taxon>Alphaproteobacteria</taxon>
        <taxon>Caulobacterales</taxon>
        <taxon>Caulobacteraceae</taxon>
        <taxon>Caulobacter</taxon>
    </lineage>
</organism>
<feature type="chain" id="PRO_5046784779" description="Bacterial Ig domain-containing protein" evidence="1">
    <location>
        <begin position="24"/>
        <end position="263"/>
    </location>
</feature>
<dbReference type="PROSITE" id="PS51257">
    <property type="entry name" value="PROKAR_LIPOPROTEIN"/>
    <property type="match status" value="1"/>
</dbReference>
<reference evidence="2 3" key="1">
    <citation type="submission" date="2023-07" db="EMBL/GenBank/DDBJ databases">
        <title>Genomic Encyclopedia of Type Strains, Phase IV (KMG-IV): sequencing the most valuable type-strain genomes for metagenomic binning, comparative biology and taxonomic classification.</title>
        <authorList>
            <person name="Goeker M."/>
        </authorList>
    </citation>
    <scope>NUCLEOTIDE SEQUENCE [LARGE SCALE GENOMIC DNA]</scope>
    <source>
        <strain evidence="2 3">DSM 18695</strain>
    </source>
</reference>
<feature type="signal peptide" evidence="1">
    <location>
        <begin position="1"/>
        <end position="23"/>
    </location>
</feature>
<dbReference type="RefSeq" id="WP_307348074.1">
    <property type="nucleotide sequence ID" value="NZ_JAUSVS010000002.1"/>
</dbReference>
<evidence type="ECO:0000313" key="3">
    <source>
        <dbReference type="Proteomes" id="UP001228905"/>
    </source>
</evidence>
<keyword evidence="1" id="KW-0732">Signal</keyword>
<dbReference type="Proteomes" id="UP001228905">
    <property type="component" value="Unassembled WGS sequence"/>
</dbReference>
<accession>A0ABU0IPC3</accession>
<keyword evidence="3" id="KW-1185">Reference proteome</keyword>
<evidence type="ECO:0000313" key="2">
    <source>
        <dbReference type="EMBL" id="MDQ0463852.1"/>
    </source>
</evidence>
<dbReference type="EMBL" id="JAUSVS010000002">
    <property type="protein sequence ID" value="MDQ0463852.1"/>
    <property type="molecule type" value="Genomic_DNA"/>
</dbReference>
<sequence length="263" mass="26517">MSIRTILPALLLLACAGCGGPSATDPARDPARSNVAAYLKPAGVLTAQAGRDGAFRIEGVALPGSRVQLSPVGGGGVVSAVADAEGHWSLVAPPAAGVRLFLVQMTHGQRTVVGEGMLMLAPDGRSAELRPSSASKVLAPVTASPRIFSVDFDGGGGAVIGGVATAGSGMNIRVDHRASGNVTVDAQGRFVAAIGRLSEGSHLIDVSGEAGQDQIVISASRAAPLAGGQFRATRLDRAWRIDWMTPAGGLQSSIVVARVETGA</sequence>
<proteinExistence type="predicted"/>
<comment type="caution">
    <text evidence="2">The sequence shown here is derived from an EMBL/GenBank/DDBJ whole genome shotgun (WGS) entry which is preliminary data.</text>
</comment>